<protein>
    <submittedName>
        <fullName evidence="8">Phosphate-starvation-inducible protein E</fullName>
    </submittedName>
</protein>
<dbReference type="GO" id="GO:0005886">
    <property type="term" value="C:plasma membrane"/>
    <property type="evidence" value="ECO:0007669"/>
    <property type="project" value="UniProtKB-SubCell"/>
</dbReference>
<evidence type="ECO:0000313" key="9">
    <source>
        <dbReference type="Proteomes" id="UP000280842"/>
    </source>
</evidence>
<feature type="transmembrane region" description="Helical" evidence="6">
    <location>
        <begin position="245"/>
        <end position="263"/>
    </location>
</feature>
<keyword evidence="5 6" id="KW-0472">Membrane</keyword>
<comment type="caution">
    <text evidence="8">The sequence shown here is derived from an EMBL/GenBank/DDBJ whole genome shotgun (WGS) entry which is preliminary data.</text>
</comment>
<evidence type="ECO:0000256" key="4">
    <source>
        <dbReference type="ARBA" id="ARBA00022989"/>
    </source>
</evidence>
<accession>A0A3M0B9H4</accession>
<dbReference type="GO" id="GO:0019825">
    <property type="term" value="F:oxygen binding"/>
    <property type="evidence" value="ECO:0007669"/>
    <property type="project" value="InterPro"/>
</dbReference>
<evidence type="ECO:0000313" key="8">
    <source>
        <dbReference type="EMBL" id="RMA93236.1"/>
    </source>
</evidence>
<dbReference type="Pfam" id="PF11563">
    <property type="entry name" value="Protoglobin"/>
    <property type="match status" value="1"/>
</dbReference>
<dbReference type="GO" id="GO:0020037">
    <property type="term" value="F:heme binding"/>
    <property type="evidence" value="ECO:0007669"/>
    <property type="project" value="InterPro"/>
</dbReference>
<dbReference type="RefSeq" id="WP_121923409.1">
    <property type="nucleotide sequence ID" value="NZ_REFO01000013.1"/>
</dbReference>
<sequence>MESFDQIKKDFDFTPKDEERLKQLKPVMEKYLDEYINELYDFIFRLPKAKQYLKNEEIINRHKKKLKEWYLDLFSGVYDERYFEKLHKVGEVHDSLGVPTHYINASFNFTRRFFIRKINEEFGYSRERNLYVESVGKILDINLDVFTKSYIEEEISRYMEFSRLEKKLIKAAKRFKDFLDLALLVSLIFISFFVIGLLGFDVYKFVIGEVHFEEGIIATLGSLLILWAVVELMGEEIKHLKGGGFALTAFLGVALAAVIRKILIASLSPEDTKKLLAYGIILLIIGIVYYLLNKNVKKGD</sequence>
<dbReference type="InterPro" id="IPR012292">
    <property type="entry name" value="Globin/Proto"/>
</dbReference>
<gene>
    <name evidence="8" type="ORF">CLV39_1297</name>
</gene>
<dbReference type="Proteomes" id="UP000280842">
    <property type="component" value="Unassembled WGS sequence"/>
</dbReference>
<evidence type="ECO:0000256" key="6">
    <source>
        <dbReference type="SAM" id="Phobius"/>
    </source>
</evidence>
<dbReference type="Pfam" id="PF06146">
    <property type="entry name" value="PsiE"/>
    <property type="match status" value="1"/>
</dbReference>
<feature type="transmembrane region" description="Helical" evidence="6">
    <location>
        <begin position="215"/>
        <end position="233"/>
    </location>
</feature>
<evidence type="ECO:0000256" key="3">
    <source>
        <dbReference type="ARBA" id="ARBA00022692"/>
    </source>
</evidence>
<evidence type="ECO:0000259" key="7">
    <source>
        <dbReference type="Pfam" id="PF11563"/>
    </source>
</evidence>
<comment type="subcellular location">
    <subcellularLocation>
        <location evidence="1">Cell membrane</location>
        <topology evidence="1">Multi-pass membrane protein</topology>
    </subcellularLocation>
</comment>
<keyword evidence="4 6" id="KW-1133">Transmembrane helix</keyword>
<dbReference type="InterPro" id="IPR009050">
    <property type="entry name" value="Globin-like_sf"/>
</dbReference>
<dbReference type="OrthoDB" id="9774793at2"/>
<name>A0A3M0B9H4_9AQUI</name>
<keyword evidence="2" id="KW-1003">Cell membrane</keyword>
<keyword evidence="9" id="KW-1185">Reference proteome</keyword>
<dbReference type="InterPro" id="IPR020948">
    <property type="entry name" value="P_starv_induced_PsiE-like"/>
</dbReference>
<feature type="transmembrane region" description="Helical" evidence="6">
    <location>
        <begin position="178"/>
        <end position="203"/>
    </location>
</feature>
<feature type="transmembrane region" description="Helical" evidence="6">
    <location>
        <begin position="275"/>
        <end position="292"/>
    </location>
</feature>
<keyword evidence="3 6" id="KW-0812">Transmembrane</keyword>
<dbReference type="Gene3D" id="1.10.490.10">
    <property type="entry name" value="Globins"/>
    <property type="match status" value="1"/>
</dbReference>
<feature type="domain" description="Globin-sensor" evidence="7">
    <location>
        <begin position="2"/>
        <end position="154"/>
    </location>
</feature>
<dbReference type="SUPFAM" id="SSF46458">
    <property type="entry name" value="Globin-like"/>
    <property type="match status" value="1"/>
</dbReference>
<dbReference type="EMBL" id="REFO01000013">
    <property type="protein sequence ID" value="RMA93236.1"/>
    <property type="molecule type" value="Genomic_DNA"/>
</dbReference>
<evidence type="ECO:0000256" key="1">
    <source>
        <dbReference type="ARBA" id="ARBA00004651"/>
    </source>
</evidence>
<evidence type="ECO:0000256" key="2">
    <source>
        <dbReference type="ARBA" id="ARBA00022475"/>
    </source>
</evidence>
<reference evidence="8 9" key="1">
    <citation type="submission" date="2018-10" db="EMBL/GenBank/DDBJ databases">
        <title>Genomic Encyclopedia of Archaeal and Bacterial Type Strains, Phase II (KMG-II): from individual species to whole genera.</title>
        <authorList>
            <person name="Goeker M."/>
        </authorList>
    </citation>
    <scope>NUCLEOTIDE SEQUENCE [LARGE SCALE GENOMIC DNA]</scope>
    <source>
        <strain evidence="8 9">VM1</strain>
    </source>
</reference>
<dbReference type="InterPro" id="IPR044398">
    <property type="entry name" value="Globin-sensor_dom"/>
</dbReference>
<proteinExistence type="predicted"/>
<organism evidence="8 9">
    <name type="scientific">Hydrogenothermus marinus</name>
    <dbReference type="NCBI Taxonomy" id="133270"/>
    <lineage>
        <taxon>Bacteria</taxon>
        <taxon>Pseudomonadati</taxon>
        <taxon>Aquificota</taxon>
        <taxon>Aquificia</taxon>
        <taxon>Aquificales</taxon>
        <taxon>Hydrogenothermaceae</taxon>
        <taxon>Hydrogenothermus</taxon>
    </lineage>
</organism>
<evidence type="ECO:0000256" key="5">
    <source>
        <dbReference type="ARBA" id="ARBA00023136"/>
    </source>
</evidence>
<dbReference type="AlphaFoldDB" id="A0A3M0B9H4"/>